<feature type="compositionally biased region" description="Polar residues" evidence="1">
    <location>
        <begin position="70"/>
        <end position="85"/>
    </location>
</feature>
<feature type="compositionally biased region" description="Basic and acidic residues" evidence="1">
    <location>
        <begin position="56"/>
        <end position="69"/>
    </location>
</feature>
<sequence>MAAPSDESSDALTELRPAALNFSRPRPMSVNSKAKIFHDSAGTTRGNTRVINAFHEPNRDLPAEPRFSLESDQTDSSRSINSNASDLAWDGQLGELISKPNRRPDAYERNQRYSKERSRVRLSQSQGSSSRVTTPTERALLPGPADAPSAPPSQLSSMLKRSQSDRNSDRSSSTSQGDWEEDASHHTLSRAGDREGQEAQWESSDFDTSEFSASQLKKLRKKGINPALYLEMKNARKGRGKWINPLASNTYIG</sequence>
<dbReference type="AlphaFoldDB" id="A0A6G1LFH7"/>
<reference evidence="2" key="1">
    <citation type="journal article" date="2020" name="Stud. Mycol.">
        <title>101 Dothideomycetes genomes: a test case for predicting lifestyles and emergence of pathogens.</title>
        <authorList>
            <person name="Haridas S."/>
            <person name="Albert R."/>
            <person name="Binder M."/>
            <person name="Bloem J."/>
            <person name="Labutti K."/>
            <person name="Salamov A."/>
            <person name="Andreopoulos B."/>
            <person name="Baker S."/>
            <person name="Barry K."/>
            <person name="Bills G."/>
            <person name="Bluhm B."/>
            <person name="Cannon C."/>
            <person name="Castanera R."/>
            <person name="Culley D."/>
            <person name="Daum C."/>
            <person name="Ezra D."/>
            <person name="Gonzalez J."/>
            <person name="Henrissat B."/>
            <person name="Kuo A."/>
            <person name="Liang C."/>
            <person name="Lipzen A."/>
            <person name="Lutzoni F."/>
            <person name="Magnuson J."/>
            <person name="Mondo S."/>
            <person name="Nolan M."/>
            <person name="Ohm R."/>
            <person name="Pangilinan J."/>
            <person name="Park H.-J."/>
            <person name="Ramirez L."/>
            <person name="Alfaro M."/>
            <person name="Sun H."/>
            <person name="Tritt A."/>
            <person name="Yoshinaga Y."/>
            <person name="Zwiers L.-H."/>
            <person name="Turgeon B."/>
            <person name="Goodwin S."/>
            <person name="Spatafora J."/>
            <person name="Crous P."/>
            <person name="Grigoriev I."/>
        </authorList>
    </citation>
    <scope>NUCLEOTIDE SEQUENCE</scope>
    <source>
        <strain evidence="2">CBS 116005</strain>
    </source>
</reference>
<dbReference type="OrthoDB" id="5431248at2759"/>
<name>A0A6G1LFH7_9PEZI</name>
<proteinExistence type="predicted"/>
<protein>
    <submittedName>
        <fullName evidence="2">Uncharacterized protein</fullName>
    </submittedName>
</protein>
<evidence type="ECO:0000313" key="3">
    <source>
        <dbReference type="Proteomes" id="UP000799436"/>
    </source>
</evidence>
<dbReference type="EMBL" id="ML995820">
    <property type="protein sequence ID" value="KAF2771352.1"/>
    <property type="molecule type" value="Genomic_DNA"/>
</dbReference>
<accession>A0A6G1LFH7</accession>
<feature type="compositionally biased region" description="Basic and acidic residues" evidence="1">
    <location>
        <begin position="102"/>
        <end position="119"/>
    </location>
</feature>
<feature type="compositionally biased region" description="Low complexity" evidence="1">
    <location>
        <begin position="139"/>
        <end position="161"/>
    </location>
</feature>
<evidence type="ECO:0000313" key="2">
    <source>
        <dbReference type="EMBL" id="KAF2771352.1"/>
    </source>
</evidence>
<feature type="compositionally biased region" description="Polar residues" evidence="1">
    <location>
        <begin position="121"/>
        <end position="136"/>
    </location>
</feature>
<gene>
    <name evidence="2" type="ORF">EJ03DRAFT_373070</name>
</gene>
<keyword evidence="3" id="KW-1185">Reference proteome</keyword>
<evidence type="ECO:0000256" key="1">
    <source>
        <dbReference type="SAM" id="MobiDB-lite"/>
    </source>
</evidence>
<organism evidence="2 3">
    <name type="scientific">Teratosphaeria nubilosa</name>
    <dbReference type="NCBI Taxonomy" id="161662"/>
    <lineage>
        <taxon>Eukaryota</taxon>
        <taxon>Fungi</taxon>
        <taxon>Dikarya</taxon>
        <taxon>Ascomycota</taxon>
        <taxon>Pezizomycotina</taxon>
        <taxon>Dothideomycetes</taxon>
        <taxon>Dothideomycetidae</taxon>
        <taxon>Mycosphaerellales</taxon>
        <taxon>Teratosphaeriaceae</taxon>
        <taxon>Teratosphaeria</taxon>
    </lineage>
</organism>
<dbReference type="Proteomes" id="UP000799436">
    <property type="component" value="Unassembled WGS sequence"/>
</dbReference>
<feature type="region of interest" description="Disordered" evidence="1">
    <location>
        <begin position="55"/>
        <end position="207"/>
    </location>
</feature>